<dbReference type="PROSITE" id="PS01165">
    <property type="entry name" value="COPPER_AMINE_OXID_2"/>
    <property type="match status" value="1"/>
</dbReference>
<dbReference type="PRINTS" id="PR00766">
    <property type="entry name" value="CUDAOXIDASE"/>
</dbReference>
<sequence length="2018" mass="227864">MGDVEKRVEWLEDADKERQVSLAADPRATKAEVDDLRDKLEDMENRNRRNNPRVVGVPEGQERGDMVVFVQKLLTSVLDWEEDAQPPEIDRAHRAPDTTTKPGGETANNPAKQLKRDKFRECKKALHERNMKFALLYPAGRPRGNVLQYGVFLLPYLFFALLCGVPLFLLETVIGAGYSIIVIQLYATIYIMILAWSLLYLIYCFRGTLPWATCNNPWNTDRCVDHTSENWTAIHSGNQTVNWTSGNFTKSSVSEFWERGVLSMSGGIDEVGTVKWELLLCLLACWVACYFCIWKGVRSTGKVVYVTALFPYVMLAILLVRGLTLPGAWQGVVYYLYPEPSRLADIQIWMEACGQVFFSYGVSAGTLITLSSYNKFKNNCYSFIAGFAVFSVLGFMAHSQGIPIDIVVHSGPGLAFIAFPQAVAMMPLPQLWAVCFFIMLIMLGLDTTFTGLEAITSSVIDIFPGTMGKPWRREIFLLLFCSVCFIIQILLTTKGGIYLFQLVDYYGANGACLLFVALVQCVAVGWSFGAERLCDAVEDMTGQRPGIFFKLCWRYFTPLICMVCFIGLFVDYKPLTSGDYVYPDWAYYLGWAMALSSIVLTPLWAIGKICLTKGSLRQDAFNAIQSHLFPLKLVLNADKTKGVFLLPYLFFALLCGVPLFLLETVIGQYTQEGAITCWTKLCPLSKGTGYSIIMIQLYSRLYSIVLAWALLYFIYCFRGILPWATCNNPWNTDRCVDLTSANWTAIHRGSLTVNWTSGILTKSSVSEFWERGVLSMSGGIDELGTVNWELVLCLLACWVACYFCIWKGVRSTGKVVYVTAVFPYVMLAILLVRGLTLPGAWQGVVYYLYPEPSHLADIQVWMEACAQVLFSYGLASGTLITLGSYNKVKNNCYKDCLWLCVLNSITSFLAGFAVFSALGFMAQSQGIPIDMVVESGPGLAFIAFPQAIAMMPLPQLWAACFFIMLIMLGLDTLGGVYLFQLVDHYGANGASILFVSLVQCVAVGWAFGAERMCDAVEEMTGQRPWVIFKLCWRYFTPLICMVCFICSFLDHEPLTSKDYVYPDWAYYLGWVIALSTIVIIPIWAIGKICLTKGSLRQSDFLLRYKFEHVLPMLSLGMFKVLGSSLPIVFSGDARMDSPGFCVQYCTYNAMDNETKLIICMGNIDRRETQRNSVEMEKEGFVHTFEALHQELNVTEICADAHLQISALFNIRFPGNPQLLRRSLLLESSTSAEDSCFNVDWCSSRNHSHSPLNRPSPCVKVKRKMNSAVKWALILLVLVSIVLNIVLIGINTSRAPKCSTQRVHPLRSKHDDRSLVFADLTREEYLQVQQYMLQQKDLDISSNQITKPSGNFLFLIDLSVPKKADALAYSDGKGRKPVREATVVVFHGAQGYVKEYVVWPLPSPKHHRDVTTERYKTELPINARTVTVGEYALLFKFLETEVLSQLGRLMKESFDVGEDKKLGMFEQMPRGIRSGDRSTWISFFRDLSGMYIHPVGFEVLVNHKSVNEFNWRIERLLYNGQYFDTVVELKQKYESDSVKKIVYKESPDYGSLKPRSKPLQVGPQLFYAEGKRYSVSNNHVLYLDWSFAFGLSSVTGMRVFDVRFKGERIAYELSVQEAMSVYGSATPGMIITKFLDAGIGIGRFAHELVRGVDCPYAATYVDTYRYIDVPAPVRYRNSICIFEHNMGQPLRRHFADFFHNSYGGMVNSALVVRTITAIGNYDYMWDFIFYQTGAVEVKVHATGYISSSYLVEGSQRYGHQVAENVLGNIHTHFISFKVDLDVLGVKNVFQTKDMEFVNVSLPWMPDQYAMVPQLVEKQLKTEQEAALRYNTKTPRYLHIASNKTNRWGHQRSYRLQVYSFTGDHLPESQAEERAMSWARYKVAITKQKDSEQTSSSLYNQNNIWTPAVDFSKYIEDNESIENEDLVAWVTTGFLHIPHSEDIPNTVTVGNGGGVVLRPHNYFDEDPSIHSPDAVYIGPGSENSCDTNRMACLAEEPCSPVLEPFTFHGFDGVMKFEDWA</sequence>
<evidence type="ECO:0000256" key="2">
    <source>
        <dbReference type="ARBA" id="ARBA00022448"/>
    </source>
</evidence>
<feature type="domain" description="Copper amine oxidase N2-terminal" evidence="11">
    <location>
        <begin position="1332"/>
        <end position="1392"/>
    </location>
</feature>
<evidence type="ECO:0000256" key="1">
    <source>
        <dbReference type="ARBA" id="ARBA00004141"/>
    </source>
</evidence>
<feature type="transmembrane region" description="Helical" evidence="9">
    <location>
        <begin position="1270"/>
        <end position="1289"/>
    </location>
</feature>
<dbReference type="PANTHER" id="PTHR11616">
    <property type="entry name" value="SODIUM/CHLORIDE DEPENDENT TRANSPORTER"/>
    <property type="match status" value="1"/>
</dbReference>
<dbReference type="InterPro" id="IPR037272">
    <property type="entry name" value="SNS_sf"/>
</dbReference>
<dbReference type="FunFam" id="2.70.98.20:FF:000002">
    <property type="entry name" value="Amine oxidase"/>
    <property type="match status" value="1"/>
</dbReference>
<dbReference type="Pfam" id="PF01179">
    <property type="entry name" value="Cu_amine_oxid"/>
    <property type="match status" value="1"/>
</dbReference>
<feature type="compositionally biased region" description="Basic and acidic residues" evidence="8">
    <location>
        <begin position="38"/>
        <end position="47"/>
    </location>
</feature>
<feature type="transmembrane region" description="Helical" evidence="9">
    <location>
        <begin position="475"/>
        <end position="500"/>
    </location>
</feature>
<evidence type="ECO:0000256" key="5">
    <source>
        <dbReference type="ARBA" id="ARBA00023136"/>
    </source>
</evidence>
<feature type="transmembrane region" description="Helical" evidence="9">
    <location>
        <begin position="897"/>
        <end position="921"/>
    </location>
</feature>
<dbReference type="GO" id="GO:0048038">
    <property type="term" value="F:quinone binding"/>
    <property type="evidence" value="ECO:0007669"/>
    <property type="project" value="InterPro"/>
</dbReference>
<dbReference type="GO" id="GO:0009308">
    <property type="term" value="P:amine metabolic process"/>
    <property type="evidence" value="ECO:0007669"/>
    <property type="project" value="InterPro"/>
</dbReference>
<feature type="binding site" evidence="6">
    <location>
        <position position="446"/>
    </location>
    <ligand>
        <name>Na(+)</name>
        <dbReference type="ChEBI" id="CHEBI:29101"/>
        <label>1</label>
    </ligand>
</feature>
<feature type="compositionally biased region" description="Polar residues" evidence="8">
    <location>
        <begin position="97"/>
        <end position="111"/>
    </location>
</feature>
<name>A0A6A4SJ03_SCOMX</name>
<evidence type="ECO:0000256" key="8">
    <source>
        <dbReference type="SAM" id="MobiDB-lite"/>
    </source>
</evidence>
<evidence type="ECO:0000313" key="13">
    <source>
        <dbReference type="EMBL" id="KAF0032168.1"/>
    </source>
</evidence>
<feature type="region of interest" description="Disordered" evidence="8">
    <location>
        <begin position="38"/>
        <end position="58"/>
    </location>
</feature>
<gene>
    <name evidence="13" type="ORF">F2P81_014458</name>
</gene>
<feature type="transmembrane region" description="Helical" evidence="9">
    <location>
        <begin position="643"/>
        <end position="662"/>
    </location>
</feature>
<dbReference type="GO" id="GO:0008131">
    <property type="term" value="F:primary methylamine oxidase activity"/>
    <property type="evidence" value="ECO:0007669"/>
    <property type="project" value="InterPro"/>
</dbReference>
<dbReference type="GO" id="GO:0005507">
    <property type="term" value="F:copper ion binding"/>
    <property type="evidence" value="ECO:0007669"/>
    <property type="project" value="InterPro"/>
</dbReference>
<feature type="transmembrane region" description="Helical" evidence="9">
    <location>
        <begin position="146"/>
        <end position="170"/>
    </location>
</feature>
<accession>A0A6A4SJ03</accession>
<protein>
    <recommendedName>
        <fullName evidence="15">Amine oxidase</fullName>
    </recommendedName>
</protein>
<feature type="transmembrane region" description="Helical" evidence="9">
    <location>
        <begin position="381"/>
        <end position="399"/>
    </location>
</feature>
<dbReference type="InterPro" id="IPR036460">
    <property type="entry name" value="Cu_amine_oxidase_C_sf"/>
</dbReference>
<dbReference type="Pfam" id="PF02728">
    <property type="entry name" value="Cu_amine_oxidN3"/>
    <property type="match status" value="1"/>
</dbReference>
<evidence type="ECO:0000259" key="10">
    <source>
        <dbReference type="Pfam" id="PF01179"/>
    </source>
</evidence>
<reference evidence="13 14" key="1">
    <citation type="submission" date="2019-06" db="EMBL/GenBank/DDBJ databases">
        <title>Draft genomes of female and male turbot (Scophthalmus maximus).</title>
        <authorList>
            <person name="Xu H."/>
            <person name="Xu X.-W."/>
            <person name="Shao C."/>
            <person name="Chen S."/>
        </authorList>
    </citation>
    <scope>NUCLEOTIDE SEQUENCE [LARGE SCALE GENOMIC DNA]</scope>
    <source>
        <strain evidence="13">Ysfricsl-2016a</strain>
        <tissue evidence="13">Blood</tissue>
    </source>
</reference>
<dbReference type="Pfam" id="PF00209">
    <property type="entry name" value="SNF"/>
    <property type="match status" value="3"/>
</dbReference>
<evidence type="ECO:0008006" key="15">
    <source>
        <dbReference type="Google" id="ProtNLM"/>
    </source>
</evidence>
<feature type="transmembrane region" description="Helical" evidence="9">
    <location>
        <begin position="176"/>
        <end position="203"/>
    </location>
</feature>
<keyword evidence="4 9" id="KW-1133">Transmembrane helix</keyword>
<keyword evidence="3 9" id="KW-0812">Transmembrane</keyword>
<feature type="transmembrane region" description="Helical" evidence="9">
    <location>
        <begin position="551"/>
        <end position="570"/>
    </location>
</feature>
<evidence type="ECO:0000259" key="11">
    <source>
        <dbReference type="Pfam" id="PF02727"/>
    </source>
</evidence>
<keyword evidence="7" id="KW-1015">Disulfide bond</keyword>
<feature type="transmembrane region" description="Helical" evidence="9">
    <location>
        <begin position="348"/>
        <end position="369"/>
    </location>
</feature>
<dbReference type="SUPFAM" id="SSF161070">
    <property type="entry name" value="SNF-like"/>
    <property type="match status" value="2"/>
</dbReference>
<dbReference type="InterPro" id="IPR015798">
    <property type="entry name" value="Cu_amine_oxidase_C"/>
</dbReference>
<dbReference type="Gene3D" id="3.30.70.1820">
    <property type="entry name" value="L1 transposable element, RRM domain"/>
    <property type="match status" value="1"/>
</dbReference>
<feature type="transmembrane region" description="Helical" evidence="9">
    <location>
        <begin position="861"/>
        <end position="885"/>
    </location>
</feature>
<evidence type="ECO:0000256" key="6">
    <source>
        <dbReference type="PIRSR" id="PIRSR600175-1"/>
    </source>
</evidence>
<dbReference type="GO" id="GO:0042995">
    <property type="term" value="C:cell projection"/>
    <property type="evidence" value="ECO:0007669"/>
    <property type="project" value="TreeGrafter"/>
</dbReference>
<dbReference type="GO" id="GO:0005886">
    <property type="term" value="C:plasma membrane"/>
    <property type="evidence" value="ECO:0007669"/>
    <property type="project" value="TreeGrafter"/>
</dbReference>
<feature type="transmembrane region" description="Helical" evidence="9">
    <location>
        <begin position="927"/>
        <end position="944"/>
    </location>
</feature>
<feature type="binding site" evidence="6">
    <location>
        <position position="443"/>
    </location>
    <ligand>
        <name>Na(+)</name>
        <dbReference type="ChEBI" id="CHEBI:29101"/>
        <label>1</label>
    </ligand>
</feature>
<feature type="transmembrane region" description="Helical" evidence="9">
    <location>
        <begin position="985"/>
        <end position="1009"/>
    </location>
</feature>
<dbReference type="InterPro" id="IPR000175">
    <property type="entry name" value="Na/ntran_symport"/>
</dbReference>
<proteinExistence type="predicted"/>
<keyword evidence="6" id="KW-0479">Metal-binding</keyword>
<feature type="domain" description="Copper amine oxidase N3-terminal" evidence="12">
    <location>
        <begin position="1424"/>
        <end position="1519"/>
    </location>
</feature>
<keyword evidence="2" id="KW-0813">Transport</keyword>
<feature type="transmembrane region" description="Helical" evidence="9">
    <location>
        <begin position="506"/>
        <end position="530"/>
    </location>
</feature>
<feature type="region of interest" description="Disordered" evidence="8">
    <location>
        <begin position="85"/>
        <end position="113"/>
    </location>
</feature>
<evidence type="ECO:0000313" key="14">
    <source>
        <dbReference type="Proteomes" id="UP000438429"/>
    </source>
</evidence>
<dbReference type="InterPro" id="IPR049947">
    <property type="entry name" value="Cu_Am_Ox_Cu-bd"/>
</dbReference>
<dbReference type="Pfam" id="PF02727">
    <property type="entry name" value="Cu_amine_oxidN2"/>
    <property type="match status" value="1"/>
</dbReference>
<feature type="transmembrane region" description="Helical" evidence="9">
    <location>
        <begin position="309"/>
        <end position="336"/>
    </location>
</feature>
<dbReference type="EMBL" id="VEVO01000013">
    <property type="protein sequence ID" value="KAF0032168.1"/>
    <property type="molecule type" value="Genomic_DNA"/>
</dbReference>
<dbReference type="SUPFAM" id="SSF54416">
    <property type="entry name" value="Amine oxidase N-terminal region"/>
    <property type="match status" value="2"/>
</dbReference>
<organism evidence="13 14">
    <name type="scientific">Scophthalmus maximus</name>
    <name type="common">Turbot</name>
    <name type="synonym">Psetta maxima</name>
    <dbReference type="NCBI Taxonomy" id="52904"/>
    <lineage>
        <taxon>Eukaryota</taxon>
        <taxon>Metazoa</taxon>
        <taxon>Chordata</taxon>
        <taxon>Craniata</taxon>
        <taxon>Vertebrata</taxon>
        <taxon>Euteleostomi</taxon>
        <taxon>Actinopterygii</taxon>
        <taxon>Neopterygii</taxon>
        <taxon>Teleostei</taxon>
        <taxon>Neoteleostei</taxon>
        <taxon>Acanthomorphata</taxon>
        <taxon>Carangaria</taxon>
        <taxon>Pleuronectiformes</taxon>
        <taxon>Pleuronectoidei</taxon>
        <taxon>Scophthalmidae</taxon>
        <taxon>Scophthalmus</taxon>
    </lineage>
</organism>
<dbReference type="InterPro" id="IPR016182">
    <property type="entry name" value="Cu_amine_oxidase_N-reg"/>
</dbReference>
<comment type="caution">
    <text evidence="13">The sequence shown here is derived from an EMBL/GenBank/DDBJ whole genome shotgun (WGS) entry which is preliminary data.</text>
</comment>
<dbReference type="InterPro" id="IPR015800">
    <property type="entry name" value="Cu_amine_oxidase_N2"/>
</dbReference>
<evidence type="ECO:0000256" key="7">
    <source>
        <dbReference type="PIRSR" id="PIRSR600175-2"/>
    </source>
</evidence>
<evidence type="ECO:0000256" key="9">
    <source>
        <dbReference type="SAM" id="Phobius"/>
    </source>
</evidence>
<keyword evidence="6" id="KW-0915">Sodium</keyword>
<dbReference type="Proteomes" id="UP000438429">
    <property type="component" value="Unassembled WGS sequence"/>
</dbReference>
<dbReference type="SUPFAM" id="SSF49998">
    <property type="entry name" value="Amine oxidase catalytic domain"/>
    <property type="match status" value="1"/>
</dbReference>
<feature type="transmembrane region" description="Helical" evidence="9">
    <location>
        <begin position="585"/>
        <end position="607"/>
    </location>
</feature>
<dbReference type="FunFam" id="3.10.450.40:FF:000018">
    <property type="entry name" value="Amine oxidase"/>
    <property type="match status" value="1"/>
</dbReference>
<dbReference type="GO" id="GO:0005332">
    <property type="term" value="F:gamma-aminobutyric acid:sodium:chloride symporter activity"/>
    <property type="evidence" value="ECO:0007669"/>
    <property type="project" value="TreeGrafter"/>
</dbReference>
<evidence type="ECO:0000256" key="4">
    <source>
        <dbReference type="ARBA" id="ARBA00022989"/>
    </source>
</evidence>
<keyword evidence="5 9" id="KW-0472">Membrane</keyword>
<feature type="domain" description="Copper amine oxidase catalytic" evidence="10">
    <location>
        <begin position="1563"/>
        <end position="1967"/>
    </location>
</feature>
<feature type="transmembrane region" description="Helical" evidence="9">
    <location>
        <begin position="431"/>
        <end position="455"/>
    </location>
</feature>
<dbReference type="Gene3D" id="2.70.98.20">
    <property type="entry name" value="Copper amine oxidase, catalytic domain"/>
    <property type="match status" value="1"/>
</dbReference>
<dbReference type="FunFam" id="3.10.450.40:FF:000022">
    <property type="entry name" value="Amine oxidase"/>
    <property type="match status" value="1"/>
</dbReference>
<feature type="transmembrane region" description="Helical" evidence="9">
    <location>
        <begin position="701"/>
        <end position="721"/>
    </location>
</feature>
<dbReference type="InterPro" id="IPR015802">
    <property type="entry name" value="Cu_amine_oxidase_N3"/>
</dbReference>
<feature type="transmembrane region" description="Helical" evidence="9">
    <location>
        <begin position="956"/>
        <end position="979"/>
    </location>
</feature>
<feature type="transmembrane region" description="Helical" evidence="9">
    <location>
        <begin position="1030"/>
        <end position="1049"/>
    </location>
</feature>
<feature type="disulfide bond" evidence="7">
    <location>
        <begin position="214"/>
        <end position="223"/>
    </location>
</feature>
<dbReference type="PROSITE" id="PS50267">
    <property type="entry name" value="NA_NEUROTRAN_SYMP_3"/>
    <property type="match status" value="2"/>
</dbReference>
<dbReference type="Gene3D" id="3.10.450.40">
    <property type="match status" value="2"/>
</dbReference>
<evidence type="ECO:0000259" key="12">
    <source>
        <dbReference type="Pfam" id="PF02728"/>
    </source>
</evidence>
<feature type="transmembrane region" description="Helical" evidence="9">
    <location>
        <begin position="817"/>
        <end position="841"/>
    </location>
</feature>
<dbReference type="PANTHER" id="PTHR11616:SF237">
    <property type="entry name" value="TRANSPORTER"/>
    <property type="match status" value="1"/>
</dbReference>
<feature type="transmembrane region" description="Helical" evidence="9">
    <location>
        <begin position="1064"/>
        <end position="1086"/>
    </location>
</feature>
<evidence type="ECO:0000256" key="3">
    <source>
        <dbReference type="ARBA" id="ARBA00022692"/>
    </source>
</evidence>
<feature type="binding site" evidence="6">
    <location>
        <position position="359"/>
    </location>
    <ligand>
        <name>Na(+)</name>
        <dbReference type="ChEBI" id="CHEBI:29101"/>
        <label>1</label>
    </ligand>
</feature>
<comment type="subcellular location">
    <subcellularLocation>
        <location evidence="1">Membrane</location>
        <topology evidence="1">Multi-pass membrane protein</topology>
    </subcellularLocation>
</comment>